<feature type="compositionally biased region" description="Polar residues" evidence="2">
    <location>
        <begin position="461"/>
        <end position="476"/>
    </location>
</feature>
<reference evidence="4 5" key="1">
    <citation type="submission" date="2024-05" db="EMBL/GenBank/DDBJ databases">
        <authorList>
            <person name="Wallberg A."/>
        </authorList>
    </citation>
    <scope>NUCLEOTIDE SEQUENCE [LARGE SCALE GENOMIC DNA]</scope>
</reference>
<evidence type="ECO:0000259" key="3">
    <source>
        <dbReference type="PROSITE" id="PS50238"/>
    </source>
</evidence>
<feature type="non-terminal residue" evidence="4">
    <location>
        <position position="744"/>
    </location>
</feature>
<feature type="compositionally biased region" description="Polar residues" evidence="2">
    <location>
        <begin position="547"/>
        <end position="571"/>
    </location>
</feature>
<dbReference type="SMART" id="SM00324">
    <property type="entry name" value="RhoGAP"/>
    <property type="match status" value="1"/>
</dbReference>
<evidence type="ECO:0000313" key="4">
    <source>
        <dbReference type="EMBL" id="CAL4130521.1"/>
    </source>
</evidence>
<feature type="region of interest" description="Disordered" evidence="2">
    <location>
        <begin position="635"/>
        <end position="726"/>
    </location>
</feature>
<dbReference type="AlphaFoldDB" id="A0AAV2RN84"/>
<keyword evidence="1" id="KW-0343">GTPase activation</keyword>
<feature type="compositionally biased region" description="Polar residues" evidence="2">
    <location>
        <begin position="515"/>
        <end position="536"/>
    </location>
</feature>
<feature type="compositionally biased region" description="Basic and acidic residues" evidence="2">
    <location>
        <begin position="345"/>
        <end position="386"/>
    </location>
</feature>
<feature type="compositionally biased region" description="Polar residues" evidence="2">
    <location>
        <begin position="639"/>
        <end position="649"/>
    </location>
</feature>
<sequence length="744" mass="83338">FSKVDLRAKNTGAYNAPSITKRTRLEIGNDVWISEVSGLKEYGLLKSGFFRGIKASRLTHDLVIAFFCNYEIRNRKLQFEALQHLIQLLPVANRDTLYSLLNFLTLVAEHSGDQKNKNGEVLQGNKMDSSNLATLFAPNILHSVKPGSLTTEEMTAHAEERIEVINVIRSMIDHNKELFEVPVELLDETYQHLMDTHPDALDILLRRRCQGPDDFDLEIDTSSSVFEGSECSSSLPRSPTDHFHHDFDRLRQAMEDAEVIRSRRREDALSEITGDKSDRKQYAEDEEIRRGRCRVKSGESPTPNSSEERGSSWFRKREKSSSRDLDRTSEERQPEKSRWFRKREKSSTRGHSDKYHRREEAEQKSKDRIKSKEEANGRRRSFDTRKSGRPPSLDKGGNTGVIVVGGEKEKEYKRSSRSSSDQTVTNERLRVPEPTVRRLSSPEIDNAGVITASLRIPVPLSQGQQTSAPLAFTQDSDIPYIEDTSHNNSSRHGKKSPHKIPSSTNKESKGDITRQRSGSNDSYLGQPITGTMSFQPLNKKGGDKQSYDSVLSTSSADAFTLSPSPRNTPSSDILYASGTSSPLSGAGSPPPYISPDSGTPGLSPPNSPPPVTRRRGQHVISHSVTHTFGTRNAAPLKSRISQTQQTSTGMFPMGRSKTSDSFPIKDAPSRDSGDFSRSVVEKGGGRVRHPRRRYATERHPTGHLPDLSDIETREAQQQSGDTQTQLWKRWEIIASDPTEPETFV</sequence>
<evidence type="ECO:0000313" key="5">
    <source>
        <dbReference type="Proteomes" id="UP001497623"/>
    </source>
</evidence>
<keyword evidence="5" id="KW-1185">Reference proteome</keyword>
<feature type="compositionally biased region" description="Basic and acidic residues" evidence="2">
    <location>
        <begin position="319"/>
        <end position="338"/>
    </location>
</feature>
<dbReference type="SUPFAM" id="SSF48350">
    <property type="entry name" value="GTPase activation domain, GAP"/>
    <property type="match status" value="1"/>
</dbReference>
<feature type="compositionally biased region" description="Low complexity" evidence="2">
    <location>
        <begin position="577"/>
        <end position="587"/>
    </location>
</feature>
<feature type="compositionally biased region" description="Basic residues" evidence="2">
    <location>
        <begin position="489"/>
        <end position="498"/>
    </location>
</feature>
<dbReference type="PANTHER" id="PTHR12635">
    <property type="entry name" value="RHO-GTPASE-ACTIVATING PROTEIN 6 FAMILY MEMBER"/>
    <property type="match status" value="1"/>
</dbReference>
<feature type="compositionally biased region" description="Pro residues" evidence="2">
    <location>
        <begin position="602"/>
        <end position="611"/>
    </location>
</feature>
<comment type="caution">
    <text evidence="4">The sequence shown here is derived from an EMBL/GenBank/DDBJ whole genome shotgun (WGS) entry which is preliminary data.</text>
</comment>
<protein>
    <recommendedName>
        <fullName evidence="3">Rho-GAP domain-containing protein</fullName>
    </recommendedName>
</protein>
<dbReference type="GO" id="GO:0005096">
    <property type="term" value="F:GTPase activator activity"/>
    <property type="evidence" value="ECO:0007669"/>
    <property type="project" value="UniProtKB-KW"/>
</dbReference>
<feature type="compositionally biased region" description="Basic and acidic residues" evidence="2">
    <location>
        <begin position="271"/>
        <end position="290"/>
    </location>
</feature>
<dbReference type="Gene3D" id="1.10.555.10">
    <property type="entry name" value="Rho GTPase activation protein"/>
    <property type="match status" value="1"/>
</dbReference>
<accession>A0AAV2RN84</accession>
<dbReference type="InterPro" id="IPR037863">
    <property type="entry name" value="RHOGAP6/36"/>
</dbReference>
<dbReference type="EMBL" id="CAXKWB010026763">
    <property type="protein sequence ID" value="CAL4130521.1"/>
    <property type="molecule type" value="Genomic_DNA"/>
</dbReference>
<organism evidence="4 5">
    <name type="scientific">Meganyctiphanes norvegica</name>
    <name type="common">Northern krill</name>
    <name type="synonym">Thysanopoda norvegica</name>
    <dbReference type="NCBI Taxonomy" id="48144"/>
    <lineage>
        <taxon>Eukaryota</taxon>
        <taxon>Metazoa</taxon>
        <taxon>Ecdysozoa</taxon>
        <taxon>Arthropoda</taxon>
        <taxon>Crustacea</taxon>
        <taxon>Multicrustacea</taxon>
        <taxon>Malacostraca</taxon>
        <taxon>Eumalacostraca</taxon>
        <taxon>Eucarida</taxon>
        <taxon>Euphausiacea</taxon>
        <taxon>Euphausiidae</taxon>
        <taxon>Meganyctiphanes</taxon>
    </lineage>
</organism>
<dbReference type="Proteomes" id="UP001497623">
    <property type="component" value="Unassembled WGS sequence"/>
</dbReference>
<dbReference type="GO" id="GO:0007165">
    <property type="term" value="P:signal transduction"/>
    <property type="evidence" value="ECO:0007669"/>
    <property type="project" value="InterPro"/>
</dbReference>
<gene>
    <name evidence="4" type="ORF">MNOR_LOCUS26588</name>
</gene>
<dbReference type="InterPro" id="IPR000198">
    <property type="entry name" value="RhoGAP_dom"/>
</dbReference>
<feature type="region of interest" description="Disordered" evidence="2">
    <location>
        <begin position="271"/>
        <end position="445"/>
    </location>
</feature>
<dbReference type="Pfam" id="PF00620">
    <property type="entry name" value="RhoGAP"/>
    <property type="match status" value="1"/>
</dbReference>
<feature type="region of interest" description="Disordered" evidence="2">
    <location>
        <begin position="461"/>
        <end position="617"/>
    </location>
</feature>
<dbReference type="PROSITE" id="PS50238">
    <property type="entry name" value="RHOGAP"/>
    <property type="match status" value="1"/>
</dbReference>
<feature type="compositionally biased region" description="Basic and acidic residues" evidence="2">
    <location>
        <begin position="667"/>
        <end position="684"/>
    </location>
</feature>
<dbReference type="PANTHER" id="PTHR12635:SF7">
    <property type="entry name" value="RHO GTPASE ACTIVATING PROTEIN 6-RELATED"/>
    <property type="match status" value="1"/>
</dbReference>
<dbReference type="InterPro" id="IPR008936">
    <property type="entry name" value="Rho_GTPase_activation_prot"/>
</dbReference>
<name>A0AAV2RN84_MEGNR</name>
<feature type="compositionally biased region" description="Polar residues" evidence="2">
    <location>
        <begin position="715"/>
        <end position="726"/>
    </location>
</feature>
<feature type="domain" description="Rho-GAP" evidence="3">
    <location>
        <begin position="1"/>
        <end position="179"/>
    </location>
</feature>
<proteinExistence type="predicted"/>
<evidence type="ECO:0000256" key="2">
    <source>
        <dbReference type="SAM" id="MobiDB-lite"/>
    </source>
</evidence>
<evidence type="ECO:0000256" key="1">
    <source>
        <dbReference type="ARBA" id="ARBA00022468"/>
    </source>
</evidence>
<feature type="non-terminal residue" evidence="4">
    <location>
        <position position="1"/>
    </location>
</feature>